<dbReference type="SUPFAM" id="SSF55347">
    <property type="entry name" value="Glyceraldehyde-3-phosphate dehydrogenase-like, C-terminal domain"/>
    <property type="match status" value="1"/>
</dbReference>
<reference evidence="3" key="1">
    <citation type="submission" date="2022-04" db="EMBL/GenBank/DDBJ databases">
        <title>Whole genome sequence of Sphaerotilus sp. FB-5.</title>
        <authorList>
            <person name="Takeda M."/>
            <person name="Narihara S."/>
            <person name="Akimoto M."/>
            <person name="Akimoto R."/>
            <person name="Nishiyashiki S."/>
            <person name="Murakami T."/>
        </authorList>
    </citation>
    <scope>NUCLEOTIDE SEQUENCE</scope>
    <source>
        <strain evidence="3">FB-5</strain>
    </source>
</reference>
<dbReference type="EMBL" id="AP025730">
    <property type="protein sequence ID" value="BDI03048.1"/>
    <property type="molecule type" value="Genomic_DNA"/>
</dbReference>
<evidence type="ECO:0000313" key="4">
    <source>
        <dbReference type="Proteomes" id="UP001057498"/>
    </source>
</evidence>
<proteinExistence type="predicted"/>
<gene>
    <name evidence="3" type="primary">wlbA</name>
    <name evidence="3" type="ORF">CATMQ487_00180</name>
</gene>
<dbReference type="PANTHER" id="PTHR43249">
    <property type="entry name" value="UDP-N-ACETYL-2-AMINO-2-DEOXY-D-GLUCURONATE OXIDASE"/>
    <property type="match status" value="1"/>
</dbReference>
<evidence type="ECO:0000259" key="2">
    <source>
        <dbReference type="Pfam" id="PF02894"/>
    </source>
</evidence>
<feature type="domain" description="Gfo/Idh/MocA-like oxidoreductase C-terminal" evidence="2">
    <location>
        <begin position="152"/>
        <end position="356"/>
    </location>
</feature>
<dbReference type="Proteomes" id="UP001057498">
    <property type="component" value="Chromosome"/>
</dbReference>
<dbReference type="Gene3D" id="3.30.360.10">
    <property type="entry name" value="Dihydrodipicolinate Reductase, domain 2"/>
    <property type="match status" value="1"/>
</dbReference>
<dbReference type="Pfam" id="PF02894">
    <property type="entry name" value="GFO_IDH_MocA_C"/>
    <property type="match status" value="1"/>
</dbReference>
<feature type="domain" description="Gfo/Idh/MocA-like oxidoreductase N-terminal" evidence="1">
    <location>
        <begin position="21"/>
        <end position="138"/>
    </location>
</feature>
<dbReference type="InterPro" id="IPR036291">
    <property type="entry name" value="NAD(P)-bd_dom_sf"/>
</dbReference>
<dbReference type="InterPro" id="IPR052515">
    <property type="entry name" value="Gfo/Idh/MocA_Oxidoreductase"/>
</dbReference>
<evidence type="ECO:0000259" key="1">
    <source>
        <dbReference type="Pfam" id="PF01408"/>
    </source>
</evidence>
<accession>A0ABM7YE50</accession>
<dbReference type="Pfam" id="PF01408">
    <property type="entry name" value="GFO_IDH_MocA"/>
    <property type="match status" value="1"/>
</dbReference>
<dbReference type="SUPFAM" id="SSF51735">
    <property type="entry name" value="NAD(P)-binding Rossmann-fold domains"/>
    <property type="match status" value="1"/>
</dbReference>
<dbReference type="InterPro" id="IPR000683">
    <property type="entry name" value="Gfo/Idh/MocA-like_OxRdtase_N"/>
</dbReference>
<evidence type="ECO:0000313" key="3">
    <source>
        <dbReference type="EMBL" id="BDI03048.1"/>
    </source>
</evidence>
<organism evidence="3 4">
    <name type="scientific">Sphaerotilus microaerophilus</name>
    <dbReference type="NCBI Taxonomy" id="2914710"/>
    <lineage>
        <taxon>Bacteria</taxon>
        <taxon>Pseudomonadati</taxon>
        <taxon>Pseudomonadota</taxon>
        <taxon>Betaproteobacteria</taxon>
        <taxon>Burkholderiales</taxon>
        <taxon>Sphaerotilaceae</taxon>
        <taxon>Sphaerotilus</taxon>
    </lineage>
</organism>
<dbReference type="RefSeq" id="WP_251971374.1">
    <property type="nucleotide sequence ID" value="NZ_AP025730.1"/>
</dbReference>
<dbReference type="InterPro" id="IPR004104">
    <property type="entry name" value="Gfo/Idh/MocA-like_OxRdtase_C"/>
</dbReference>
<name>A0ABM7YE50_9BURK</name>
<protein>
    <submittedName>
        <fullName evidence="3">Oxidoreductase</fullName>
    </submittedName>
</protein>
<dbReference type="PANTHER" id="PTHR43249:SF1">
    <property type="entry name" value="D-GLUCOSIDE 3-DEHYDROGENASE"/>
    <property type="match status" value="1"/>
</dbReference>
<keyword evidence="4" id="KW-1185">Reference proteome</keyword>
<sequence length="361" mass="39485">MTAAAPLPAPLPAYPITDRKIKFALVGCGRIAKNHFGSLEKHADRAELVAVCDVVPERAEAAAAQTGAQAFHSLDALLAGSDADIVVLTTPSGLHPQQAIRVAKAGRHVLSEKPMATKWEEGVAMVQACRDAGVKLFVVKQNRLNATMQLLKRAIDQKRFGRIHMVTVNVFWTRPQSYYDEAPWRGRWDMDGGAFMNQASHYVDMVDWLVGPVDNVHAYTATQARDIEAEDSGVMSLRLRAGGLASISVTMLTYPKNLEGSITVLGERGTVRVGGVAVNEVQHWEFDEKRPEDDEIRAASYATTSVYGFGHPLYYDNVIQTLRGEAHAEVDGYSGLRSLEVLIAGYRSARDGVRVGLPLVF</sequence>
<dbReference type="Gene3D" id="3.40.50.720">
    <property type="entry name" value="NAD(P)-binding Rossmann-like Domain"/>
    <property type="match status" value="1"/>
</dbReference>